<dbReference type="Proteomes" id="UP000037395">
    <property type="component" value="Unassembled WGS sequence"/>
</dbReference>
<accession>A0A8H9HBA2</accession>
<dbReference type="AlphaFoldDB" id="A0A1E7NDV0"/>
<reference evidence="1" key="5">
    <citation type="submission" date="2020-09" db="EMBL/GenBank/DDBJ databases">
        <authorList>
            <person name="Sun Q."/>
            <person name="Ohkuma M."/>
        </authorList>
    </citation>
    <scope>NUCLEOTIDE SEQUENCE</scope>
    <source>
        <strain evidence="1">JCM 4434</strain>
    </source>
</reference>
<evidence type="ECO:0000313" key="2">
    <source>
        <dbReference type="EMBL" id="OEV38886.1"/>
    </source>
</evidence>
<name>A0A1E7NDV0_KITAU</name>
<evidence type="ECO:0000313" key="1">
    <source>
        <dbReference type="EMBL" id="GGU54193.1"/>
    </source>
</evidence>
<accession>A0A1E7NDV0</accession>
<dbReference type="EMBL" id="BMUB01000001">
    <property type="protein sequence ID" value="GGU54193.1"/>
    <property type="molecule type" value="Genomic_DNA"/>
</dbReference>
<reference evidence="3" key="4">
    <citation type="submission" date="2016-08" db="EMBL/GenBank/DDBJ databases">
        <title>Sequencing, assembly and comparative genomics of S. aureofaciens ATCC 10762.</title>
        <authorList>
            <person name="Gradnigo J.S."/>
            <person name="Johnson N."/>
            <person name="Somerville G.A."/>
        </authorList>
    </citation>
    <scope>NUCLEOTIDE SEQUENCE [LARGE SCALE GENOMIC DNA]</scope>
    <source>
        <strain evidence="3">ATCC 10762 / DSM 40127 / CCM 3239 / JCM 4008 / LMG 5968 / NBRC 12843 / NCIMB 8234 / A-377</strain>
    </source>
</reference>
<dbReference type="EMBL" id="JPRF03000012">
    <property type="protein sequence ID" value="OEV38886.1"/>
    <property type="molecule type" value="Genomic_DNA"/>
</dbReference>
<protein>
    <submittedName>
        <fullName evidence="2">Uncharacterized protein</fullName>
    </submittedName>
</protein>
<reference evidence="2" key="3">
    <citation type="submission" date="2016-08" db="EMBL/GenBank/DDBJ databases">
        <title>Sequencing, Assembly and Comparative Genomics of S. aureofaciens ATCC 10762.</title>
        <authorList>
            <person name="Gradnigo J.S."/>
            <person name="Johnson N."/>
            <person name="Somerville G.A."/>
        </authorList>
    </citation>
    <scope>NUCLEOTIDE SEQUENCE [LARGE SCALE GENOMIC DNA]</scope>
    <source>
        <strain evidence="2">ATCC 10762</strain>
    </source>
</reference>
<dbReference type="GeneID" id="97483235"/>
<dbReference type="OrthoDB" id="4559827at2"/>
<proteinExistence type="predicted"/>
<dbReference type="KEGG" id="kau:B6264_22455"/>
<dbReference type="RefSeq" id="WP_030555449.1">
    <property type="nucleotide sequence ID" value="NZ_BMUB01000001.1"/>
</dbReference>
<evidence type="ECO:0000313" key="3">
    <source>
        <dbReference type="Proteomes" id="UP000037395"/>
    </source>
</evidence>
<gene>
    <name evidence="1" type="ORF">GCM10010502_00270</name>
    <name evidence="2" type="ORF">HS99_0019720</name>
</gene>
<sequence>MTNVLPDAELMHGYDVEAAITRGLLIDGVTRQVLFGEAAIAASYQAEALRIGPYPLGFLAQYVRTGGFSAALDLPEPVIGREAGELVRGWLRAAAGAGANLQREVVFARWLAEVALLITMRRDVRGEGE</sequence>
<reference evidence="1" key="1">
    <citation type="journal article" date="2014" name="Int. J. Syst. Evol. Microbiol.">
        <title>Complete genome sequence of Corynebacterium casei LMG S-19264T (=DSM 44701T), isolated from a smear-ripened cheese.</title>
        <authorList>
            <consortium name="US DOE Joint Genome Institute (JGI-PGF)"/>
            <person name="Walter F."/>
            <person name="Albersmeier A."/>
            <person name="Kalinowski J."/>
            <person name="Ruckert C."/>
        </authorList>
    </citation>
    <scope>NUCLEOTIDE SEQUENCE</scope>
    <source>
        <strain evidence="1">JCM 4434</strain>
    </source>
</reference>
<dbReference type="Proteomes" id="UP000610124">
    <property type="component" value="Unassembled WGS sequence"/>
</dbReference>
<comment type="caution">
    <text evidence="2">The sequence shown here is derived from an EMBL/GenBank/DDBJ whole genome shotgun (WGS) entry which is preliminary data.</text>
</comment>
<reference evidence="2 3" key="2">
    <citation type="submission" date="2014-07" db="EMBL/GenBank/DDBJ databases">
        <authorList>
            <person name="Zhang J.E."/>
            <person name="Yang H."/>
            <person name="Guo J."/>
            <person name="Deng Z."/>
            <person name="Luo H."/>
            <person name="Luo M."/>
            <person name="Zhao B."/>
        </authorList>
    </citation>
    <scope>NUCLEOTIDE SEQUENCE [LARGE SCALE GENOMIC DNA]</scope>
    <source>
        <strain evidence="2">ATCC 10762</strain>
        <strain evidence="3">ATCC 10762 / DSM 40127 / CCM 3239 / JCM 4008 / LMG 5968 / NBRC 12843 / NCIMB 8234 / A-377</strain>
    </source>
</reference>
<keyword evidence="3" id="KW-1185">Reference proteome</keyword>
<organism evidence="2 3">
    <name type="scientific">Kitasatospora aureofaciens</name>
    <name type="common">Streptomyces aureofaciens</name>
    <dbReference type="NCBI Taxonomy" id="1894"/>
    <lineage>
        <taxon>Bacteria</taxon>
        <taxon>Bacillati</taxon>
        <taxon>Actinomycetota</taxon>
        <taxon>Actinomycetes</taxon>
        <taxon>Kitasatosporales</taxon>
        <taxon>Streptomycetaceae</taxon>
        <taxon>Kitasatospora</taxon>
    </lineage>
</organism>